<evidence type="ECO:0000256" key="21">
    <source>
        <dbReference type="ARBA" id="ARBA00049244"/>
    </source>
</evidence>
<dbReference type="GO" id="GO:0003677">
    <property type="term" value="F:DNA binding"/>
    <property type="evidence" value="ECO:0007669"/>
    <property type="project" value="UniProtKB-KW"/>
</dbReference>
<keyword evidence="10" id="KW-0493">Microtubule</keyword>
<evidence type="ECO:0000256" key="2">
    <source>
        <dbReference type="ARBA" id="ARBA00004186"/>
    </source>
</evidence>
<evidence type="ECO:0000256" key="7">
    <source>
        <dbReference type="ARBA" id="ARBA00022618"/>
    </source>
</evidence>
<evidence type="ECO:0000259" key="26">
    <source>
        <dbReference type="SMART" id="SM00482"/>
    </source>
</evidence>
<dbReference type="InterPro" id="IPR043502">
    <property type="entry name" value="DNA/RNA_pol_sf"/>
</dbReference>
<dbReference type="EC" id="2.7.7.7" evidence="5"/>
<evidence type="ECO:0000313" key="27">
    <source>
        <dbReference type="EMBL" id="KFO25709.1"/>
    </source>
</evidence>
<dbReference type="eggNOG" id="KOG0950">
    <property type="taxonomic scope" value="Eukaryota"/>
</dbReference>
<evidence type="ECO:0000256" key="4">
    <source>
        <dbReference type="ARBA" id="ARBA00009645"/>
    </source>
</evidence>
<dbReference type="PRINTS" id="PR02089">
    <property type="entry name" value="HAUSAUGMINL3"/>
</dbReference>
<keyword evidence="7" id="KW-0132">Cell division</keyword>
<dbReference type="FunFam" id="1.20.1060.10:FF:000001">
    <property type="entry name" value="DNA polymerase I"/>
    <property type="match status" value="1"/>
</dbReference>
<dbReference type="InterPro" id="IPR001098">
    <property type="entry name" value="DNA-dir_DNA_pol_A_palm_dom"/>
</dbReference>
<organism evidence="27 28">
    <name type="scientific">Fukomys damarensis</name>
    <name type="common">Damaraland mole rat</name>
    <name type="synonym">Cryptomys damarensis</name>
    <dbReference type="NCBI Taxonomy" id="885580"/>
    <lineage>
        <taxon>Eukaryota</taxon>
        <taxon>Metazoa</taxon>
        <taxon>Chordata</taxon>
        <taxon>Craniata</taxon>
        <taxon>Vertebrata</taxon>
        <taxon>Euteleostomi</taxon>
        <taxon>Mammalia</taxon>
        <taxon>Eutheria</taxon>
        <taxon>Euarchontoglires</taxon>
        <taxon>Glires</taxon>
        <taxon>Rodentia</taxon>
        <taxon>Hystricomorpha</taxon>
        <taxon>Bathyergidae</taxon>
        <taxon>Fukomys</taxon>
    </lineage>
</organism>
<feature type="domain" description="DNA-directed DNA polymerase family A palm" evidence="26">
    <location>
        <begin position="960"/>
        <end position="1169"/>
    </location>
</feature>
<dbReference type="PANTHER" id="PTHR10133:SF27">
    <property type="entry name" value="DNA POLYMERASE NU"/>
    <property type="match status" value="1"/>
</dbReference>
<evidence type="ECO:0000256" key="23">
    <source>
        <dbReference type="ARBA" id="ARBA00073328"/>
    </source>
</evidence>
<dbReference type="Proteomes" id="UP000028990">
    <property type="component" value="Unassembled WGS sequence"/>
</dbReference>
<dbReference type="GO" id="GO:0005634">
    <property type="term" value="C:nucleus"/>
    <property type="evidence" value="ECO:0007669"/>
    <property type="project" value="UniProtKB-SubCell"/>
</dbReference>
<keyword evidence="19" id="KW-0539">Nucleus</keyword>
<keyword evidence="13" id="KW-0498">Mitosis</keyword>
<comment type="catalytic activity">
    <reaction evidence="21">
        <text>DNA(n) + a 2'-deoxyribonucleoside 5'-triphosphate = DNA(n+1) + diphosphate</text>
        <dbReference type="Rhea" id="RHEA:22508"/>
        <dbReference type="Rhea" id="RHEA-COMP:17339"/>
        <dbReference type="Rhea" id="RHEA-COMP:17340"/>
        <dbReference type="ChEBI" id="CHEBI:33019"/>
        <dbReference type="ChEBI" id="CHEBI:61560"/>
        <dbReference type="ChEBI" id="CHEBI:173112"/>
        <dbReference type="EC" id="2.7.7.7"/>
    </reaction>
</comment>
<keyword evidence="15 24" id="KW-0175">Coiled coil</keyword>
<keyword evidence="16" id="KW-0238">DNA-binding</keyword>
<dbReference type="CDD" id="cd08638">
    <property type="entry name" value="DNA_pol_A_theta"/>
    <property type="match status" value="1"/>
</dbReference>
<evidence type="ECO:0000256" key="16">
    <source>
        <dbReference type="ARBA" id="ARBA00023125"/>
    </source>
</evidence>
<dbReference type="InterPro" id="IPR036397">
    <property type="entry name" value="RNaseH_sf"/>
</dbReference>
<dbReference type="Pfam" id="PF14932">
    <property type="entry name" value="HAUS-augmin3"/>
    <property type="match status" value="1"/>
</dbReference>
<evidence type="ECO:0000256" key="19">
    <source>
        <dbReference type="ARBA" id="ARBA00023242"/>
    </source>
</evidence>
<dbReference type="GO" id="GO:0051225">
    <property type="term" value="P:spindle assembly"/>
    <property type="evidence" value="ECO:0007669"/>
    <property type="project" value="InterPro"/>
</dbReference>
<keyword evidence="17" id="KW-0234">DNA repair</keyword>
<feature type="coiled-coil region" evidence="24">
    <location>
        <begin position="307"/>
        <end position="334"/>
    </location>
</feature>
<evidence type="ECO:0000256" key="3">
    <source>
        <dbReference type="ARBA" id="ARBA00007705"/>
    </source>
</evidence>
<keyword evidence="14" id="KW-0239">DNA-directed DNA polymerase</keyword>
<evidence type="ECO:0000256" key="12">
    <source>
        <dbReference type="ARBA" id="ARBA00022763"/>
    </source>
</evidence>
<dbReference type="FunFam" id="3.30.420.10:FF:000070">
    <property type="entry name" value="DNA polymerase nu"/>
    <property type="match status" value="1"/>
</dbReference>
<evidence type="ECO:0000256" key="10">
    <source>
        <dbReference type="ARBA" id="ARBA00022701"/>
    </source>
</evidence>
<dbReference type="Gene3D" id="3.30.420.10">
    <property type="entry name" value="Ribonuclease H-like superfamily/Ribonuclease H"/>
    <property type="match status" value="1"/>
</dbReference>
<keyword evidence="11" id="KW-0235">DNA replication</keyword>
<evidence type="ECO:0000256" key="17">
    <source>
        <dbReference type="ARBA" id="ARBA00023204"/>
    </source>
</evidence>
<comment type="similarity">
    <text evidence="4">Belongs to the HAUS3 family.</text>
</comment>
<dbReference type="STRING" id="885580.ENSFDAP00000020189"/>
<evidence type="ECO:0000256" key="11">
    <source>
        <dbReference type="ARBA" id="ARBA00022705"/>
    </source>
</evidence>
<evidence type="ECO:0000256" key="8">
    <source>
        <dbReference type="ARBA" id="ARBA00022679"/>
    </source>
</evidence>
<comment type="similarity">
    <text evidence="3">Belongs to the DNA polymerase type-A family.</text>
</comment>
<keyword evidence="12" id="KW-0227">DNA damage</keyword>
<dbReference type="GO" id="GO:0070652">
    <property type="term" value="C:HAUS complex"/>
    <property type="evidence" value="ECO:0007669"/>
    <property type="project" value="InterPro"/>
</dbReference>
<evidence type="ECO:0000256" key="18">
    <source>
        <dbReference type="ARBA" id="ARBA00023212"/>
    </source>
</evidence>
<evidence type="ECO:0000313" key="28">
    <source>
        <dbReference type="Proteomes" id="UP000028990"/>
    </source>
</evidence>
<evidence type="ECO:0000256" key="6">
    <source>
        <dbReference type="ARBA" id="ARBA00022490"/>
    </source>
</evidence>
<dbReference type="EMBL" id="KN123337">
    <property type="protein sequence ID" value="KFO25709.1"/>
    <property type="molecule type" value="Genomic_DNA"/>
</dbReference>
<evidence type="ECO:0000256" key="20">
    <source>
        <dbReference type="ARBA" id="ARBA00023306"/>
    </source>
</evidence>
<comment type="subunit">
    <text evidence="22">Interacts with FANCD2, FANCI, PCNA, RAD51 and HELQ.</text>
</comment>
<dbReference type="Gene3D" id="1.10.150.20">
    <property type="entry name" value="5' to 3' exonuclease, C-terminal subdomain"/>
    <property type="match status" value="1"/>
</dbReference>
<keyword evidence="18" id="KW-0206">Cytoskeleton</keyword>
<keyword evidence="8" id="KW-0808">Transferase</keyword>
<evidence type="ECO:0000256" key="15">
    <source>
        <dbReference type="ARBA" id="ARBA00023054"/>
    </source>
</evidence>
<dbReference type="Gene3D" id="3.30.70.370">
    <property type="match status" value="1"/>
</dbReference>
<keyword evidence="28" id="KW-1185">Reference proteome</keyword>
<keyword evidence="20" id="KW-0131">Cell cycle</keyword>
<feature type="region of interest" description="Disordered" evidence="25">
    <location>
        <begin position="433"/>
        <end position="462"/>
    </location>
</feature>
<dbReference type="FunFam" id="1.10.150.20:FF:000002">
    <property type="entry name" value="DNA polymerase I"/>
    <property type="match status" value="1"/>
</dbReference>
<keyword evidence="9" id="KW-0548">Nucleotidyltransferase</keyword>
<dbReference type="GO" id="GO:0051301">
    <property type="term" value="P:cell division"/>
    <property type="evidence" value="ECO:0007669"/>
    <property type="project" value="UniProtKB-KW"/>
</dbReference>
<evidence type="ECO:0000256" key="1">
    <source>
        <dbReference type="ARBA" id="ARBA00004123"/>
    </source>
</evidence>
<dbReference type="Gene3D" id="1.20.1060.10">
    <property type="entry name" value="Taq DNA Polymerase, Chain T, domain 4"/>
    <property type="match status" value="1"/>
</dbReference>
<accession>A0A091D0W9</accession>
<dbReference type="InterPro" id="IPR026206">
    <property type="entry name" value="HAUS3"/>
</dbReference>
<reference evidence="27 28" key="1">
    <citation type="submission" date="2013-11" db="EMBL/GenBank/DDBJ databases">
        <title>The Damaraland mole rat (Fukomys damarensis) genome and evolution of African mole rats.</title>
        <authorList>
            <person name="Gladyshev V.N."/>
            <person name="Fang X."/>
        </authorList>
    </citation>
    <scope>NUCLEOTIDE SEQUENCE [LARGE SCALE GENOMIC DNA]</scope>
    <source>
        <tissue evidence="27">Liver</tissue>
    </source>
</reference>
<dbReference type="InterPro" id="IPR040940">
    <property type="entry name" value="DNA_pol_P_Exo"/>
</dbReference>
<evidence type="ECO:0000256" key="13">
    <source>
        <dbReference type="ARBA" id="ARBA00022776"/>
    </source>
</evidence>
<dbReference type="GO" id="GO:0006302">
    <property type="term" value="P:double-strand break repair"/>
    <property type="evidence" value="ECO:0007669"/>
    <property type="project" value="TreeGrafter"/>
</dbReference>
<dbReference type="SUPFAM" id="SSF56672">
    <property type="entry name" value="DNA/RNA polymerases"/>
    <property type="match status" value="1"/>
</dbReference>
<protein>
    <recommendedName>
        <fullName evidence="23">DNA polymerase nu</fullName>
        <ecNumber evidence="5">2.7.7.7</ecNumber>
    </recommendedName>
</protein>
<dbReference type="InterPro" id="IPR032733">
    <property type="entry name" value="HAUS3_N"/>
</dbReference>
<gene>
    <name evidence="27" type="ORF">H920_12845</name>
</gene>
<sequence>MSCGNEFVETLKKIGYPKADILNGEDFDWLFETVDDESFLKWFCGNVSEQNVLSEKELEAFSILQKSSKPILEGLALDEVLKTCKTSDLKTPRLDDKELEKLEDEVRMLQKLKNLKIQRRNKCQLMTSVSSHRSLRLNAEHEETTKKLKQSQGVLNVTNTKLSNELQALTDRVTKLMMFFRHSDFSQEANCMVFLSQFSLEKYLSQEEQSTAALTLYTKKQFFQGIHEIVESSNEENFQLLDIRMSSICDNEEVLEERRLEMARLQLAYISAQHQLIHLKANNLSMKSSIKWAEENLHRLTSKAVVKENLEAKISNLNSEILKLEERITHIKDKSLPAVDFMKMENYEACVGFEFCETPLSSVAQKIMSAMHSGDLVDFENWGERTKSRLALVNLPVADRVQMVAVEFRLVGDVTNKSSVRYPVLLEDGKDRSLEERNPKSLTSEASRGSIRPSPKSSKARLKGQLCADQKLKNISPLAFSSCLIPQYNEEASVLQRTENKRKHFLKENINKESMNLKRKHITYDNSSEKTSEHMALEEDADKAEAYLTSGDSGHICDIRYLDDLAKSQLTEALKQAAALVVTLMYTDGSTQLRADQAPTSCVRGIVMLLKGQVEAGSFWSLEEGFKREDQCIYIHTEHTCLWDQEQEAHKIFARKVLFQTLKCKCPVICFNAKDFVRTVLQFFGDDGSWRRVASFVGIDPGIAAWLIDPSDAAPSFEDLVAKHLEKSTIVRVSSTYRNSSRNSVNQNARVKLSILYRLTMDLCFKLKARHLVNGLWQLFCTLELPLIPILAVMENHKIQVNKEEMERMSALLGARLKELEQEAHFVAGEQFLIMSNNQLREILFGKLKLHLLSPRKSLPRRRPQKHPSTSEAVLNSLQDLHPLPKIILEYRQVHKTKSTFVDGILACMKQGSISSTWNQTGTVTGRLSAKHPNIQGISKQPIQITTPQLFKGKEDKTLTISPRALFVSNKGHTFLAADFSQIELRILAHLSGDPELLKLFQESGRDDVFSTLTSQWKNIPMEHVMPADREQTKKVVYSVVYGAGKERLASCLGVTVQEATEFLESFLQKYKKIKDFAQAAIAQCHHSGYVASILGRRRPLPRIHARDPQLRAQAERQAVNFMVQGSAADLCKMAMIRIFAAVAASSTLTARLVAQIHDELLFEVEDSQIPEFAGAPEEGVSPVRPATAESVGLRASSSSGHCKEAKQLPGGTLDPAVV</sequence>
<evidence type="ECO:0000256" key="5">
    <source>
        <dbReference type="ARBA" id="ARBA00012417"/>
    </source>
</evidence>
<dbReference type="GO" id="GO:0005819">
    <property type="term" value="C:spindle"/>
    <property type="evidence" value="ECO:0007669"/>
    <property type="project" value="UniProtKB-SubCell"/>
</dbReference>
<comment type="subcellular location">
    <subcellularLocation>
        <location evidence="2">Cytoplasm</location>
        <location evidence="2">Cytoskeleton</location>
        <location evidence="2">Spindle</location>
    </subcellularLocation>
    <subcellularLocation>
        <location evidence="1">Nucleus</location>
    </subcellularLocation>
</comment>
<dbReference type="PANTHER" id="PTHR10133">
    <property type="entry name" value="DNA POLYMERASE I"/>
    <property type="match status" value="1"/>
</dbReference>
<dbReference type="GO" id="GO:0005874">
    <property type="term" value="C:microtubule"/>
    <property type="evidence" value="ECO:0007669"/>
    <property type="project" value="UniProtKB-KW"/>
</dbReference>
<dbReference type="InterPro" id="IPR002298">
    <property type="entry name" value="DNA_polymerase_A"/>
</dbReference>
<dbReference type="GO" id="GO:0006261">
    <property type="term" value="P:DNA-templated DNA replication"/>
    <property type="evidence" value="ECO:0007669"/>
    <property type="project" value="InterPro"/>
</dbReference>
<dbReference type="SMART" id="SM00482">
    <property type="entry name" value="POLAc"/>
    <property type="match status" value="1"/>
</dbReference>
<evidence type="ECO:0000256" key="22">
    <source>
        <dbReference type="ARBA" id="ARBA00065498"/>
    </source>
</evidence>
<keyword evidence="6" id="KW-0963">Cytoplasm</keyword>
<proteinExistence type="inferred from homology"/>
<name>A0A091D0W9_FUKDA</name>
<evidence type="ECO:0000256" key="9">
    <source>
        <dbReference type="ARBA" id="ARBA00022695"/>
    </source>
</evidence>
<evidence type="ECO:0000256" key="14">
    <source>
        <dbReference type="ARBA" id="ARBA00022932"/>
    </source>
</evidence>
<dbReference type="Pfam" id="PF18049">
    <property type="entry name" value="DNA_pol_P_Exo"/>
    <property type="match status" value="1"/>
</dbReference>
<evidence type="ECO:0000256" key="24">
    <source>
        <dbReference type="SAM" id="Coils"/>
    </source>
</evidence>
<feature type="region of interest" description="Disordered" evidence="25">
    <location>
        <begin position="1174"/>
        <end position="1219"/>
    </location>
</feature>
<evidence type="ECO:0000256" key="25">
    <source>
        <dbReference type="SAM" id="MobiDB-lite"/>
    </source>
</evidence>
<dbReference type="GO" id="GO:0003887">
    <property type="term" value="F:DNA-directed DNA polymerase activity"/>
    <property type="evidence" value="ECO:0007669"/>
    <property type="project" value="UniProtKB-KW"/>
</dbReference>
<dbReference type="Pfam" id="PF00476">
    <property type="entry name" value="DNA_pol_A"/>
    <property type="match status" value="1"/>
</dbReference>
<dbReference type="AlphaFoldDB" id="A0A091D0W9"/>